<dbReference type="EMBL" id="MU150391">
    <property type="protein sequence ID" value="KAF9457007.1"/>
    <property type="molecule type" value="Genomic_DNA"/>
</dbReference>
<evidence type="ECO:0000259" key="1">
    <source>
        <dbReference type="PROSITE" id="PS51194"/>
    </source>
</evidence>
<dbReference type="AlphaFoldDB" id="A0A9P5XSM8"/>
<gene>
    <name evidence="2" type="ORF">BDZ94DRAFT_1146714</name>
</gene>
<dbReference type="InterPro" id="IPR001650">
    <property type="entry name" value="Helicase_C-like"/>
</dbReference>
<evidence type="ECO:0000313" key="2">
    <source>
        <dbReference type="EMBL" id="KAF9457007.1"/>
    </source>
</evidence>
<feature type="domain" description="Helicase C-terminal" evidence="1">
    <location>
        <begin position="29"/>
        <end position="167"/>
    </location>
</feature>
<organism evidence="2 3">
    <name type="scientific">Collybia nuda</name>
    <dbReference type="NCBI Taxonomy" id="64659"/>
    <lineage>
        <taxon>Eukaryota</taxon>
        <taxon>Fungi</taxon>
        <taxon>Dikarya</taxon>
        <taxon>Basidiomycota</taxon>
        <taxon>Agaricomycotina</taxon>
        <taxon>Agaricomycetes</taxon>
        <taxon>Agaricomycetidae</taxon>
        <taxon>Agaricales</taxon>
        <taxon>Tricholomatineae</taxon>
        <taxon>Clitocybaceae</taxon>
        <taxon>Collybia</taxon>
    </lineage>
</organism>
<dbReference type="InterPro" id="IPR027417">
    <property type="entry name" value="P-loop_NTPase"/>
</dbReference>
<dbReference type="OrthoDB" id="10261556at2759"/>
<dbReference type="Proteomes" id="UP000807353">
    <property type="component" value="Unassembled WGS sequence"/>
</dbReference>
<sequence>TEHIIHSNDWPEIYLAVCGLKYPANGFKDLAFLISEGFKEGDLSPEKFLIFFDNTKKAEHAIQWLQKQLPKSLQDKIKYFHSTMTQSYHEDEFQALKDSDTWGLCSTDAFGMGMDLPDIKLIIQWKATCDFCMLWQQFGQEARQTGQTAVALLLVKQKDTDDARKKK</sequence>
<accession>A0A9P5XSM8</accession>
<dbReference type="Gene3D" id="3.40.50.300">
    <property type="entry name" value="P-loop containing nucleotide triphosphate hydrolases"/>
    <property type="match status" value="1"/>
</dbReference>
<name>A0A9P5XSM8_9AGAR</name>
<reference evidence="2" key="1">
    <citation type="submission" date="2020-11" db="EMBL/GenBank/DDBJ databases">
        <authorList>
            <consortium name="DOE Joint Genome Institute"/>
            <person name="Ahrendt S."/>
            <person name="Riley R."/>
            <person name="Andreopoulos W."/>
            <person name="Labutti K."/>
            <person name="Pangilinan J."/>
            <person name="Ruiz-Duenas F.J."/>
            <person name="Barrasa J.M."/>
            <person name="Sanchez-Garcia M."/>
            <person name="Camarero S."/>
            <person name="Miyauchi S."/>
            <person name="Serrano A."/>
            <person name="Linde D."/>
            <person name="Babiker R."/>
            <person name="Drula E."/>
            <person name="Ayuso-Fernandez I."/>
            <person name="Pacheco R."/>
            <person name="Padilla G."/>
            <person name="Ferreira P."/>
            <person name="Barriuso J."/>
            <person name="Kellner H."/>
            <person name="Castanera R."/>
            <person name="Alfaro M."/>
            <person name="Ramirez L."/>
            <person name="Pisabarro A.G."/>
            <person name="Kuo A."/>
            <person name="Tritt A."/>
            <person name="Lipzen A."/>
            <person name="He G."/>
            <person name="Yan M."/>
            <person name="Ng V."/>
            <person name="Cullen D."/>
            <person name="Martin F."/>
            <person name="Rosso M.-N."/>
            <person name="Henrissat B."/>
            <person name="Hibbett D."/>
            <person name="Martinez A.T."/>
            <person name="Grigoriev I.V."/>
        </authorList>
    </citation>
    <scope>NUCLEOTIDE SEQUENCE</scope>
    <source>
        <strain evidence="2">CBS 247.69</strain>
    </source>
</reference>
<evidence type="ECO:0000313" key="3">
    <source>
        <dbReference type="Proteomes" id="UP000807353"/>
    </source>
</evidence>
<dbReference type="PROSITE" id="PS51194">
    <property type="entry name" value="HELICASE_CTER"/>
    <property type="match status" value="1"/>
</dbReference>
<feature type="non-terminal residue" evidence="2">
    <location>
        <position position="167"/>
    </location>
</feature>
<keyword evidence="2" id="KW-0378">Hydrolase</keyword>
<comment type="caution">
    <text evidence="2">The sequence shown here is derived from an EMBL/GenBank/DDBJ whole genome shotgun (WGS) entry which is preliminary data.</text>
</comment>
<feature type="non-terminal residue" evidence="2">
    <location>
        <position position="1"/>
    </location>
</feature>
<dbReference type="SUPFAM" id="SSF52540">
    <property type="entry name" value="P-loop containing nucleoside triphosphate hydrolases"/>
    <property type="match status" value="1"/>
</dbReference>
<dbReference type="GO" id="GO:0016787">
    <property type="term" value="F:hydrolase activity"/>
    <property type="evidence" value="ECO:0007669"/>
    <property type="project" value="UniProtKB-KW"/>
</dbReference>
<proteinExistence type="predicted"/>
<dbReference type="Pfam" id="PF00271">
    <property type="entry name" value="Helicase_C"/>
    <property type="match status" value="1"/>
</dbReference>
<dbReference type="SMART" id="SM00490">
    <property type="entry name" value="HELICc"/>
    <property type="match status" value="1"/>
</dbReference>
<keyword evidence="3" id="KW-1185">Reference proteome</keyword>
<protein>
    <submittedName>
        <fullName evidence="2">P-loop containing nucleoside triphosphate hydrolase protein</fullName>
    </submittedName>
</protein>